<dbReference type="OrthoDB" id="1524454at2"/>
<accession>A0A0L8ANH1</accession>
<dbReference type="EMBL" id="JSVA01000005">
    <property type="protein sequence ID" value="KOF03801.1"/>
    <property type="molecule type" value="Genomic_DNA"/>
</dbReference>
<dbReference type="Gene3D" id="1.20.120.450">
    <property type="entry name" value="dinb family like domain"/>
    <property type="match status" value="1"/>
</dbReference>
<keyword evidence="1" id="KW-0175">Coiled coil</keyword>
<evidence type="ECO:0000313" key="3">
    <source>
        <dbReference type="EMBL" id="KOF03801.1"/>
    </source>
</evidence>
<dbReference type="SUPFAM" id="SSF109854">
    <property type="entry name" value="DinB/YfiT-like putative metalloenzymes"/>
    <property type="match status" value="1"/>
</dbReference>
<organism evidence="3 4">
    <name type="scientific">Roseivirga seohaensis subsp. aquiponti</name>
    <dbReference type="NCBI Taxonomy" id="1566026"/>
    <lineage>
        <taxon>Bacteria</taxon>
        <taxon>Pseudomonadati</taxon>
        <taxon>Bacteroidota</taxon>
        <taxon>Cytophagia</taxon>
        <taxon>Cytophagales</taxon>
        <taxon>Roseivirgaceae</taxon>
        <taxon>Roseivirga</taxon>
    </lineage>
</organism>
<dbReference type="Proteomes" id="UP000036908">
    <property type="component" value="Unassembled WGS sequence"/>
</dbReference>
<name>A0A0L8ANH1_9BACT</name>
<sequence>MAISTQKYLDGVISELEQAISRVEKLTANLDEKTLNQPESDGKWSMLQCIEHITLATAVYVKNFNEKLNGQQLPAAADNYKGHWKGKMFAKMNAPKPEGEIPMKLKTFKFLEPKSQLNSNTVMAEFKLVHEQMIALVDKSRGVNIDRIKIPTALGSMVKLRLGEALRFIVAHTQRHLVQLERIKNTVTK</sequence>
<dbReference type="InterPro" id="IPR034660">
    <property type="entry name" value="DinB/YfiT-like"/>
</dbReference>
<comment type="caution">
    <text evidence="3">The sequence shown here is derived from an EMBL/GenBank/DDBJ whole genome shotgun (WGS) entry which is preliminary data.</text>
</comment>
<dbReference type="RefSeq" id="WP_053222482.1">
    <property type="nucleotide sequence ID" value="NZ_JSVA01000005.1"/>
</dbReference>
<dbReference type="AlphaFoldDB" id="A0A0L8ANH1"/>
<reference evidence="4" key="1">
    <citation type="submission" date="2014-11" db="EMBL/GenBank/DDBJ databases">
        <title>Genome sequencing of Roseivirga sp. D-25.</title>
        <authorList>
            <person name="Selvaratnam C."/>
            <person name="Thevarajoo S."/>
            <person name="Goh K.M."/>
            <person name="Eee R."/>
            <person name="Chan K.-G."/>
            <person name="Chong C.S."/>
        </authorList>
    </citation>
    <scope>NUCLEOTIDE SEQUENCE [LARGE SCALE GENOMIC DNA]</scope>
    <source>
        <strain evidence="4">D-25</strain>
    </source>
</reference>
<feature type="domain" description="DinB-like" evidence="2">
    <location>
        <begin position="15"/>
        <end position="179"/>
    </location>
</feature>
<evidence type="ECO:0000256" key="1">
    <source>
        <dbReference type="SAM" id="Coils"/>
    </source>
</evidence>
<dbReference type="PATRIC" id="fig|1566026.4.peg.2698"/>
<dbReference type="InterPro" id="IPR024775">
    <property type="entry name" value="DinB-like"/>
</dbReference>
<evidence type="ECO:0000313" key="4">
    <source>
        <dbReference type="Proteomes" id="UP000036908"/>
    </source>
</evidence>
<protein>
    <recommendedName>
        <fullName evidence="2">DinB-like domain-containing protein</fullName>
    </recommendedName>
</protein>
<proteinExistence type="predicted"/>
<gene>
    <name evidence="3" type="ORF">OB69_04380</name>
</gene>
<dbReference type="Pfam" id="PF12867">
    <property type="entry name" value="DinB_2"/>
    <property type="match status" value="1"/>
</dbReference>
<feature type="coiled-coil region" evidence="1">
    <location>
        <begin position="9"/>
        <end position="36"/>
    </location>
</feature>
<keyword evidence="4" id="KW-1185">Reference proteome</keyword>
<evidence type="ECO:0000259" key="2">
    <source>
        <dbReference type="Pfam" id="PF12867"/>
    </source>
</evidence>